<evidence type="ECO:0000313" key="2">
    <source>
        <dbReference type="EMBL" id="MBL0375135.1"/>
    </source>
</evidence>
<gene>
    <name evidence="2" type="ORF">JJB09_24270</name>
</gene>
<evidence type="ECO:0008006" key="4">
    <source>
        <dbReference type="Google" id="ProtNLM"/>
    </source>
</evidence>
<organism evidence="2 3">
    <name type="scientific">Rhizobium setariae</name>
    <dbReference type="NCBI Taxonomy" id="2801340"/>
    <lineage>
        <taxon>Bacteria</taxon>
        <taxon>Pseudomonadati</taxon>
        <taxon>Pseudomonadota</taxon>
        <taxon>Alphaproteobacteria</taxon>
        <taxon>Hyphomicrobiales</taxon>
        <taxon>Rhizobiaceae</taxon>
        <taxon>Rhizobium/Agrobacterium group</taxon>
        <taxon>Rhizobium</taxon>
    </lineage>
</organism>
<name>A0A936YWW4_9HYPH</name>
<accession>A0A936YWW4</accession>
<dbReference type="Proteomes" id="UP000633219">
    <property type="component" value="Unassembled WGS sequence"/>
</dbReference>
<feature type="signal peptide" evidence="1">
    <location>
        <begin position="1"/>
        <end position="21"/>
    </location>
</feature>
<comment type="caution">
    <text evidence="2">The sequence shown here is derived from an EMBL/GenBank/DDBJ whole genome shotgun (WGS) entry which is preliminary data.</text>
</comment>
<evidence type="ECO:0000256" key="1">
    <source>
        <dbReference type="SAM" id="SignalP"/>
    </source>
</evidence>
<sequence length="89" mass="8947">MTLRGVSAVLILLSTPGATLAADVPPEVRAACMADAKAHCRGVIPGGGRMVACFVKNAGALSEGCKLELSKMSCSADAPKDLKAAFPCG</sequence>
<feature type="chain" id="PRO_5037358088" description="Cysteine rich repeat protein" evidence="1">
    <location>
        <begin position="22"/>
        <end position="89"/>
    </location>
</feature>
<dbReference type="RefSeq" id="WP_201663684.1">
    <property type="nucleotide sequence ID" value="NZ_JAEQNC010000019.1"/>
</dbReference>
<proteinExistence type="predicted"/>
<dbReference type="AlphaFoldDB" id="A0A936YWW4"/>
<keyword evidence="1" id="KW-0732">Signal</keyword>
<reference evidence="2" key="1">
    <citation type="submission" date="2021-01" db="EMBL/GenBank/DDBJ databases">
        <title>Rhizobium sp. strain KVB221 16S ribosomal RNA gene Genome sequencing and assembly.</title>
        <authorList>
            <person name="Kang M."/>
        </authorList>
    </citation>
    <scope>NUCLEOTIDE SEQUENCE</scope>
    <source>
        <strain evidence="2">KVB221</strain>
    </source>
</reference>
<protein>
    <recommendedName>
        <fullName evidence="4">Cysteine rich repeat protein</fullName>
    </recommendedName>
</protein>
<dbReference type="EMBL" id="JAEQNC010000019">
    <property type="protein sequence ID" value="MBL0375135.1"/>
    <property type="molecule type" value="Genomic_DNA"/>
</dbReference>
<keyword evidence="3" id="KW-1185">Reference proteome</keyword>
<evidence type="ECO:0000313" key="3">
    <source>
        <dbReference type="Proteomes" id="UP000633219"/>
    </source>
</evidence>